<accession>A0A0L0G191</accession>
<evidence type="ECO:0000313" key="1">
    <source>
        <dbReference type="EMBL" id="KNC82865.1"/>
    </source>
</evidence>
<sequence>MMKPVQPTGLVEGKAYLPLGKWFIIKAGCMIYRCRFRFASDDTTYSQFLLNFEDEDELQMEMRVGLAALVNSNFHLTRMLTSNLEMIVVIRKPCPKVAAKAFRWQKPDHHGSLVSVQFVLQISHRTTTGQIKHSVPAMPQKLASDSAPVVRMFDDDPIKANSSGSSDLTANSTMMVDHGEKKFRKGFCEITAAMESSRRRIAETMSSLRMNELISTASTFHMRPTDTHKSCEIPILFYPGYPCCSTLDREQCKLRLR</sequence>
<protein>
    <submittedName>
        <fullName evidence="1">Uncharacterized protein</fullName>
    </submittedName>
</protein>
<organism evidence="1 2">
    <name type="scientific">Sphaeroforma arctica JP610</name>
    <dbReference type="NCBI Taxonomy" id="667725"/>
    <lineage>
        <taxon>Eukaryota</taxon>
        <taxon>Ichthyosporea</taxon>
        <taxon>Ichthyophonida</taxon>
        <taxon>Sphaeroforma</taxon>
    </lineage>
</organism>
<name>A0A0L0G191_9EUKA</name>
<gene>
    <name evidence="1" type="ORF">SARC_04864</name>
</gene>
<dbReference type="AlphaFoldDB" id="A0A0L0G191"/>
<dbReference type="RefSeq" id="XP_014156767.1">
    <property type="nucleotide sequence ID" value="XM_014301292.1"/>
</dbReference>
<dbReference type="EMBL" id="KQ241885">
    <property type="protein sequence ID" value="KNC82865.1"/>
    <property type="molecule type" value="Genomic_DNA"/>
</dbReference>
<proteinExistence type="predicted"/>
<dbReference type="GeneID" id="25905368"/>
<keyword evidence="2" id="KW-1185">Reference proteome</keyword>
<evidence type="ECO:0000313" key="2">
    <source>
        <dbReference type="Proteomes" id="UP000054560"/>
    </source>
</evidence>
<dbReference type="Proteomes" id="UP000054560">
    <property type="component" value="Unassembled WGS sequence"/>
</dbReference>
<reference evidence="1 2" key="1">
    <citation type="submission" date="2011-02" db="EMBL/GenBank/DDBJ databases">
        <title>The Genome Sequence of Sphaeroforma arctica JP610.</title>
        <authorList>
            <consortium name="The Broad Institute Genome Sequencing Platform"/>
            <person name="Russ C."/>
            <person name="Cuomo C."/>
            <person name="Young S.K."/>
            <person name="Zeng Q."/>
            <person name="Gargeya S."/>
            <person name="Alvarado L."/>
            <person name="Berlin A."/>
            <person name="Chapman S.B."/>
            <person name="Chen Z."/>
            <person name="Freedman E."/>
            <person name="Gellesch M."/>
            <person name="Goldberg J."/>
            <person name="Griggs A."/>
            <person name="Gujja S."/>
            <person name="Heilman E."/>
            <person name="Heiman D."/>
            <person name="Howarth C."/>
            <person name="Mehta T."/>
            <person name="Neiman D."/>
            <person name="Pearson M."/>
            <person name="Roberts A."/>
            <person name="Saif S."/>
            <person name="Shea T."/>
            <person name="Shenoy N."/>
            <person name="Sisk P."/>
            <person name="Stolte C."/>
            <person name="Sykes S."/>
            <person name="White J."/>
            <person name="Yandava C."/>
            <person name="Burger G."/>
            <person name="Gray M.W."/>
            <person name="Holland P.W.H."/>
            <person name="King N."/>
            <person name="Lang F.B.F."/>
            <person name="Roger A.J."/>
            <person name="Ruiz-Trillo I."/>
            <person name="Haas B."/>
            <person name="Nusbaum C."/>
            <person name="Birren B."/>
        </authorList>
    </citation>
    <scope>NUCLEOTIDE SEQUENCE [LARGE SCALE GENOMIC DNA]</scope>
    <source>
        <strain evidence="1 2">JP610</strain>
    </source>
</reference>